<evidence type="ECO:0000313" key="2">
    <source>
        <dbReference type="EMBL" id="KAJ4837619.1"/>
    </source>
</evidence>
<keyword evidence="3" id="KW-1185">Reference proteome</keyword>
<comment type="caution">
    <text evidence="2">The sequence shown here is derived from an EMBL/GenBank/DDBJ whole genome shotgun (WGS) entry which is preliminary data.</text>
</comment>
<dbReference type="Pfam" id="PF14111">
    <property type="entry name" value="DUF4283"/>
    <property type="match status" value="1"/>
</dbReference>
<protein>
    <recommendedName>
        <fullName evidence="1">DUF4283 domain-containing protein</fullName>
    </recommendedName>
</protein>
<sequence>MAASLSSVTISKDKGVVNSDEPSDILFLEDLGSGTADSYYFLLAKVLGSKHLNPRAFTNVMKALWSPTRGMEITQLERALFLIKFNSHRDIQSVLKGEP</sequence>
<organism evidence="2 3">
    <name type="scientific">Turnera subulata</name>
    <dbReference type="NCBI Taxonomy" id="218843"/>
    <lineage>
        <taxon>Eukaryota</taxon>
        <taxon>Viridiplantae</taxon>
        <taxon>Streptophyta</taxon>
        <taxon>Embryophyta</taxon>
        <taxon>Tracheophyta</taxon>
        <taxon>Spermatophyta</taxon>
        <taxon>Magnoliopsida</taxon>
        <taxon>eudicotyledons</taxon>
        <taxon>Gunneridae</taxon>
        <taxon>Pentapetalae</taxon>
        <taxon>rosids</taxon>
        <taxon>fabids</taxon>
        <taxon>Malpighiales</taxon>
        <taxon>Passifloraceae</taxon>
        <taxon>Turnera</taxon>
    </lineage>
</organism>
<feature type="domain" description="DUF4283" evidence="1">
    <location>
        <begin position="40"/>
        <end position="99"/>
    </location>
</feature>
<name>A0A9Q0FTM0_9ROSI</name>
<dbReference type="OrthoDB" id="1750606at2759"/>
<reference evidence="2" key="2">
    <citation type="journal article" date="2023" name="Plants (Basel)">
        <title>Annotation of the Turnera subulata (Passifloraceae) Draft Genome Reveals the S-Locus Evolved after the Divergence of Turneroideae from Passifloroideae in a Stepwise Manner.</title>
        <authorList>
            <person name="Henning P.M."/>
            <person name="Roalson E.H."/>
            <person name="Mir W."/>
            <person name="McCubbin A.G."/>
            <person name="Shore J.S."/>
        </authorList>
    </citation>
    <scope>NUCLEOTIDE SEQUENCE</scope>
    <source>
        <strain evidence="2">F60SS</strain>
    </source>
</reference>
<reference evidence="2" key="1">
    <citation type="submission" date="2022-02" db="EMBL/GenBank/DDBJ databases">
        <authorList>
            <person name="Henning P.M."/>
            <person name="McCubbin A.G."/>
            <person name="Shore J.S."/>
        </authorList>
    </citation>
    <scope>NUCLEOTIDE SEQUENCE</scope>
    <source>
        <strain evidence="2">F60SS</strain>
        <tissue evidence="2">Leaves</tissue>
    </source>
</reference>
<gene>
    <name evidence="2" type="ORF">Tsubulata_044304</name>
</gene>
<dbReference type="EMBL" id="JAKUCV010003784">
    <property type="protein sequence ID" value="KAJ4837619.1"/>
    <property type="molecule type" value="Genomic_DNA"/>
</dbReference>
<evidence type="ECO:0000313" key="3">
    <source>
        <dbReference type="Proteomes" id="UP001141552"/>
    </source>
</evidence>
<dbReference type="InterPro" id="IPR025558">
    <property type="entry name" value="DUF4283"/>
</dbReference>
<evidence type="ECO:0000259" key="1">
    <source>
        <dbReference type="Pfam" id="PF14111"/>
    </source>
</evidence>
<proteinExistence type="predicted"/>
<dbReference type="Proteomes" id="UP001141552">
    <property type="component" value="Unassembled WGS sequence"/>
</dbReference>
<accession>A0A9Q0FTM0</accession>
<dbReference type="AlphaFoldDB" id="A0A9Q0FTM0"/>